<gene>
    <name evidence="1" type="ORF">M9H77_19247</name>
</gene>
<keyword evidence="2" id="KW-1185">Reference proteome</keyword>
<protein>
    <submittedName>
        <fullName evidence="1">Uncharacterized protein</fullName>
    </submittedName>
</protein>
<comment type="caution">
    <text evidence="1">The sequence shown here is derived from an EMBL/GenBank/DDBJ whole genome shotgun (WGS) entry which is preliminary data.</text>
</comment>
<proteinExistence type="predicted"/>
<evidence type="ECO:0000313" key="1">
    <source>
        <dbReference type="EMBL" id="KAI5669394.1"/>
    </source>
</evidence>
<dbReference type="EMBL" id="CM044704">
    <property type="protein sequence ID" value="KAI5669394.1"/>
    <property type="molecule type" value="Genomic_DNA"/>
</dbReference>
<dbReference type="Proteomes" id="UP001060085">
    <property type="component" value="Linkage Group LG04"/>
</dbReference>
<organism evidence="1 2">
    <name type="scientific">Catharanthus roseus</name>
    <name type="common">Madagascar periwinkle</name>
    <name type="synonym">Vinca rosea</name>
    <dbReference type="NCBI Taxonomy" id="4058"/>
    <lineage>
        <taxon>Eukaryota</taxon>
        <taxon>Viridiplantae</taxon>
        <taxon>Streptophyta</taxon>
        <taxon>Embryophyta</taxon>
        <taxon>Tracheophyta</taxon>
        <taxon>Spermatophyta</taxon>
        <taxon>Magnoliopsida</taxon>
        <taxon>eudicotyledons</taxon>
        <taxon>Gunneridae</taxon>
        <taxon>Pentapetalae</taxon>
        <taxon>asterids</taxon>
        <taxon>lamiids</taxon>
        <taxon>Gentianales</taxon>
        <taxon>Apocynaceae</taxon>
        <taxon>Rauvolfioideae</taxon>
        <taxon>Vinceae</taxon>
        <taxon>Catharanthinae</taxon>
        <taxon>Catharanthus</taxon>
    </lineage>
</organism>
<reference evidence="2" key="1">
    <citation type="journal article" date="2023" name="Nat. Plants">
        <title>Single-cell RNA sequencing provides a high-resolution roadmap for understanding the multicellular compartmentation of specialized metabolism.</title>
        <authorList>
            <person name="Sun S."/>
            <person name="Shen X."/>
            <person name="Li Y."/>
            <person name="Li Y."/>
            <person name="Wang S."/>
            <person name="Li R."/>
            <person name="Zhang H."/>
            <person name="Shen G."/>
            <person name="Guo B."/>
            <person name="Wei J."/>
            <person name="Xu J."/>
            <person name="St-Pierre B."/>
            <person name="Chen S."/>
            <person name="Sun C."/>
        </authorList>
    </citation>
    <scope>NUCLEOTIDE SEQUENCE [LARGE SCALE GENOMIC DNA]</scope>
</reference>
<evidence type="ECO:0000313" key="2">
    <source>
        <dbReference type="Proteomes" id="UP001060085"/>
    </source>
</evidence>
<accession>A0ACC0B9P6</accession>
<name>A0ACC0B9P6_CATRO</name>
<sequence>MLRKRTRSHQKDQHMGQLTSDVISESYFHSDNKHKNNSFFNIPGLFVGFNPKGSESDSVRSPTSPLDFRVFSNLGNPFRSPRSSHEGHHKIWDTNKVGLSIIDTLDHDVKQPGKVLRASDSKNILFGPQMRIKALKSLIHTDSFEAPKSLPKNVGIFPCGNAKPSILQKASSDVLFEIGDAQCGLKPSFRPCSLDSTKSGSHLSRLAKDNLGSKSFVSENGNDIVSSAVQINGGSKLSNSLDAEQHSALASIGSGNGLIGTISSSEIELSEDYTCVRIHGPNPKVTHIYGDCILECHDNELANFGKNNEDGTVLLPTTESSKLITSYPSSDFLSFCYSCKKKLDGEDIYMYRGEKAFCSWNCRLEEILIDEEMEESNANNTNSEETAATPSSNCEEISEPSLFIST</sequence>